<dbReference type="Proteomes" id="UP000620127">
    <property type="component" value="Unassembled WGS sequence"/>
</dbReference>
<sequence length="164" mass="18498">MNSGSITWTPPGYGPTRNNWYDFVDLNYQLSDDTEVQLLSGIYHPLTSTLFNTVDLRRFNVKYTRGARTETYNNYAEWPRIVEITTFDGVASQNFKLTEYDDKSLPVTPVISAADGSNISIEFSSNGSANLSLRNDKDGVAHATKNFTQAEIDRLLVKERKSKT</sequence>
<organism evidence="1 2">
    <name type="scientific">Undibacterium macrobrachii</name>
    <dbReference type="NCBI Taxonomy" id="1119058"/>
    <lineage>
        <taxon>Bacteria</taxon>
        <taxon>Pseudomonadati</taxon>
        <taxon>Pseudomonadota</taxon>
        <taxon>Betaproteobacteria</taxon>
        <taxon>Burkholderiales</taxon>
        <taxon>Oxalobacteraceae</taxon>
        <taxon>Undibacterium</taxon>
    </lineage>
</organism>
<protein>
    <submittedName>
        <fullName evidence="1">Uncharacterized protein</fullName>
    </submittedName>
</protein>
<dbReference type="EMBL" id="BMYT01000002">
    <property type="protein sequence ID" value="GGX11473.1"/>
    <property type="molecule type" value="Genomic_DNA"/>
</dbReference>
<name>A0ABQ2XE70_9BURK</name>
<evidence type="ECO:0000313" key="1">
    <source>
        <dbReference type="EMBL" id="GGX11473.1"/>
    </source>
</evidence>
<proteinExistence type="predicted"/>
<evidence type="ECO:0000313" key="2">
    <source>
        <dbReference type="Proteomes" id="UP000620127"/>
    </source>
</evidence>
<comment type="caution">
    <text evidence="1">The sequence shown here is derived from an EMBL/GenBank/DDBJ whole genome shotgun (WGS) entry which is preliminary data.</text>
</comment>
<reference evidence="2" key="1">
    <citation type="journal article" date="2019" name="Int. J. Syst. Evol. Microbiol.">
        <title>The Global Catalogue of Microorganisms (GCM) 10K type strain sequencing project: providing services to taxonomists for standard genome sequencing and annotation.</title>
        <authorList>
            <consortium name="The Broad Institute Genomics Platform"/>
            <consortium name="The Broad Institute Genome Sequencing Center for Infectious Disease"/>
            <person name="Wu L."/>
            <person name="Ma J."/>
        </authorList>
    </citation>
    <scope>NUCLEOTIDE SEQUENCE [LARGE SCALE GENOMIC DNA]</scope>
    <source>
        <strain evidence="2">KCTC 23916</strain>
    </source>
</reference>
<keyword evidence="2" id="KW-1185">Reference proteome</keyword>
<accession>A0ABQ2XE70</accession>
<gene>
    <name evidence="1" type="ORF">GCM10011282_17400</name>
</gene>